<organism evidence="1 2">
    <name type="scientific">Leifsonia aquatica</name>
    <name type="common">Corynebacterium aquaticum</name>
    <dbReference type="NCBI Taxonomy" id="144185"/>
    <lineage>
        <taxon>Bacteria</taxon>
        <taxon>Bacillati</taxon>
        <taxon>Actinomycetota</taxon>
        <taxon>Actinomycetes</taxon>
        <taxon>Micrococcales</taxon>
        <taxon>Microbacteriaceae</taxon>
        <taxon>Leifsonia</taxon>
    </lineage>
</organism>
<name>A0A7W4UVC2_LEIAQ</name>
<accession>A0A7W4UVC2</accession>
<proteinExistence type="predicted"/>
<evidence type="ECO:0000313" key="1">
    <source>
        <dbReference type="EMBL" id="MBB2967004.1"/>
    </source>
</evidence>
<keyword evidence="2" id="KW-1185">Reference proteome</keyword>
<gene>
    <name evidence="1" type="ORF">FHX33_001736</name>
</gene>
<evidence type="ECO:0000313" key="2">
    <source>
        <dbReference type="Proteomes" id="UP000538196"/>
    </source>
</evidence>
<dbReference type="RefSeq" id="WP_021758156.1">
    <property type="nucleotide sequence ID" value="NZ_JACHVP010000001.1"/>
</dbReference>
<dbReference type="EMBL" id="JACHVP010000001">
    <property type="protein sequence ID" value="MBB2967004.1"/>
    <property type="molecule type" value="Genomic_DNA"/>
</dbReference>
<dbReference type="AlphaFoldDB" id="A0A7W4UVC2"/>
<reference evidence="1 2" key="1">
    <citation type="submission" date="2020-08" db="EMBL/GenBank/DDBJ databases">
        <title>Sequencing the genomes of 1000 actinobacteria strains.</title>
        <authorList>
            <person name="Klenk H.-P."/>
        </authorList>
    </citation>
    <scope>NUCLEOTIDE SEQUENCE [LARGE SCALE GENOMIC DNA]</scope>
    <source>
        <strain evidence="1 2">DSM 20146</strain>
    </source>
</reference>
<dbReference type="Proteomes" id="UP000538196">
    <property type="component" value="Unassembled WGS sequence"/>
</dbReference>
<sequence>MTDTVVINGAVLEKDAESVWQAGADTLKGMTAALPSIAAPDFSIIPGGQEAAKLYVTARQALADYIDGGQSEFLAFEHLLLQTAIAYGKAHGATVEDITRMEKELES</sequence>
<evidence type="ECO:0008006" key="3">
    <source>
        <dbReference type="Google" id="ProtNLM"/>
    </source>
</evidence>
<protein>
    <recommendedName>
        <fullName evidence="3">PE domain-containing protein</fullName>
    </recommendedName>
</protein>
<comment type="caution">
    <text evidence="1">The sequence shown here is derived from an EMBL/GenBank/DDBJ whole genome shotgun (WGS) entry which is preliminary data.</text>
</comment>